<dbReference type="STRING" id="763665.A0A2G5B591"/>
<dbReference type="PANTHER" id="PTHR13245:SF14">
    <property type="entry name" value="RRP15-LIKE PROTEIN"/>
    <property type="match status" value="1"/>
</dbReference>
<feature type="region of interest" description="Disordered" evidence="2">
    <location>
        <begin position="1"/>
        <end position="62"/>
    </location>
</feature>
<accession>A0A2G5B591</accession>
<dbReference type="GO" id="GO:0000460">
    <property type="term" value="P:maturation of 5.8S rRNA"/>
    <property type="evidence" value="ECO:0007669"/>
    <property type="project" value="TreeGrafter"/>
</dbReference>
<dbReference type="GO" id="GO:0000470">
    <property type="term" value="P:maturation of LSU-rRNA"/>
    <property type="evidence" value="ECO:0007669"/>
    <property type="project" value="TreeGrafter"/>
</dbReference>
<dbReference type="AlphaFoldDB" id="A0A2G5B591"/>
<protein>
    <submittedName>
        <fullName evidence="3">Rrp15p-domain-containing protein</fullName>
    </submittedName>
</protein>
<dbReference type="InterPro" id="IPR012459">
    <property type="entry name" value="Rrp15"/>
</dbReference>
<gene>
    <name evidence="3" type="ORF">COEREDRAFT_17084</name>
</gene>
<dbReference type="Pfam" id="PF07890">
    <property type="entry name" value="Rrp15p"/>
    <property type="match status" value="1"/>
</dbReference>
<dbReference type="PANTHER" id="PTHR13245">
    <property type="entry name" value="RRP15-LIKE PROTEIN"/>
    <property type="match status" value="1"/>
</dbReference>
<evidence type="ECO:0000256" key="2">
    <source>
        <dbReference type="SAM" id="MobiDB-lite"/>
    </source>
</evidence>
<evidence type="ECO:0000256" key="1">
    <source>
        <dbReference type="ARBA" id="ARBA00007462"/>
    </source>
</evidence>
<evidence type="ECO:0000313" key="3">
    <source>
        <dbReference type="EMBL" id="PIA14162.1"/>
    </source>
</evidence>
<sequence length="207" mass="23132">METSKRAHTGKSKGKISTAVKVDEAVVSKQQTDSEASDASSDEEGNKSGATSEAESDYEELSRAHRAELKAKRTKKFKVADAEDFAQTLTSILGQDVTTTRAPIMAKNRKREEEIREEIISYKASKALVEEKRALLSKDRVIPSFENFEYERSLRKTATKGVIKLFNVVKAQQTELSQINATKTTQTEKFADMSKSRFLDLLKSKTS</sequence>
<comment type="similarity">
    <text evidence="1">Belongs to the RRP15 family.</text>
</comment>
<dbReference type="GO" id="GO:0030687">
    <property type="term" value="C:preribosome, large subunit precursor"/>
    <property type="evidence" value="ECO:0007669"/>
    <property type="project" value="TreeGrafter"/>
</dbReference>
<name>A0A2G5B591_COERN</name>
<dbReference type="EMBL" id="KZ303521">
    <property type="protein sequence ID" value="PIA14162.1"/>
    <property type="molecule type" value="Genomic_DNA"/>
</dbReference>
<organism evidence="3 4">
    <name type="scientific">Coemansia reversa (strain ATCC 12441 / NRRL 1564)</name>
    <dbReference type="NCBI Taxonomy" id="763665"/>
    <lineage>
        <taxon>Eukaryota</taxon>
        <taxon>Fungi</taxon>
        <taxon>Fungi incertae sedis</taxon>
        <taxon>Zoopagomycota</taxon>
        <taxon>Kickxellomycotina</taxon>
        <taxon>Kickxellomycetes</taxon>
        <taxon>Kickxellales</taxon>
        <taxon>Kickxellaceae</taxon>
        <taxon>Coemansia</taxon>
    </lineage>
</organism>
<keyword evidence="4" id="KW-1185">Reference proteome</keyword>
<feature type="compositionally biased region" description="Basic residues" evidence="2">
    <location>
        <begin position="1"/>
        <end position="14"/>
    </location>
</feature>
<reference evidence="3 4" key="1">
    <citation type="journal article" date="2015" name="Genome Biol. Evol.">
        <title>Phylogenomic analyses indicate that early fungi evolved digesting cell walls of algal ancestors of land plants.</title>
        <authorList>
            <person name="Chang Y."/>
            <person name="Wang S."/>
            <person name="Sekimoto S."/>
            <person name="Aerts A.L."/>
            <person name="Choi C."/>
            <person name="Clum A."/>
            <person name="LaButti K.M."/>
            <person name="Lindquist E.A."/>
            <person name="Yee Ngan C."/>
            <person name="Ohm R.A."/>
            <person name="Salamov A.A."/>
            <person name="Grigoriev I.V."/>
            <person name="Spatafora J.W."/>
            <person name="Berbee M.L."/>
        </authorList>
    </citation>
    <scope>NUCLEOTIDE SEQUENCE [LARGE SCALE GENOMIC DNA]</scope>
    <source>
        <strain evidence="3 4">NRRL 1564</strain>
    </source>
</reference>
<dbReference type="OrthoDB" id="20949at2759"/>
<dbReference type="Proteomes" id="UP000242474">
    <property type="component" value="Unassembled WGS sequence"/>
</dbReference>
<proteinExistence type="inferred from homology"/>
<evidence type="ECO:0000313" key="4">
    <source>
        <dbReference type="Proteomes" id="UP000242474"/>
    </source>
</evidence>